<keyword evidence="8" id="KW-1185">Reference proteome</keyword>
<organism evidence="7 8">
    <name type="scientific">Botryobasidium botryosum (strain FD-172 SS1)</name>
    <dbReference type="NCBI Taxonomy" id="930990"/>
    <lineage>
        <taxon>Eukaryota</taxon>
        <taxon>Fungi</taxon>
        <taxon>Dikarya</taxon>
        <taxon>Basidiomycota</taxon>
        <taxon>Agaricomycotina</taxon>
        <taxon>Agaricomycetes</taxon>
        <taxon>Cantharellales</taxon>
        <taxon>Botryobasidiaceae</taxon>
        <taxon>Botryobasidium</taxon>
    </lineage>
</organism>
<evidence type="ECO:0000256" key="4">
    <source>
        <dbReference type="ARBA" id="ARBA00023065"/>
    </source>
</evidence>
<sequence length="600" mass="64456">MLHARAQFPPLNTSRSGFNFPVAVNSSPLNPNSPTLPPNDEVSARRYRPLSSPAVDSFSAAQSPTQPYPTSPSPSSGFGRQNRHLPHSHARIHSRNLSVFFPRPGAAPPAIAEVEGAQEEEGPEIIIGPELGRREVLGAGFTFGGGKPPSDSRSALPPLPSSSHTRSTPTASKRRGHHHKHSLSHNFFSFMDPSAPQSNPQSPQLMTTSVTASPEVPWVQPEPPAEPPTPHIPHYRSASVSPRPTRATLVTDVAPSTKALVSAAVQFLIGAGTWAAGQRHGALSCTGLGYWIIFDALGLGIYGWISKGRFGNTQSELRRPFGTKRIETTALFAQSIYLLFTSVYVLKEALEHIMLSASSAAEHLSDSHHHHHSSDAFGSMFSPTFLWLPFVSLIVSSAMFDNHSKLAGAAGHSLPSLSSLLHTTQTPFHAPLSAMYRISSNPFTLSPLVFTACLIFTTYFVDTAHHPLADLLVSSLETLVTFSLAYPAAVALGKVLLQTAPERGLPAGQTEAFLRVMRELERHPQILHLPAPHLWQLTPAAASSAEGAGAAELVATVELHVRPEADDTTVLELTRYVWEKCTGALGREHCGGVTVGVVRG</sequence>
<feature type="region of interest" description="Disordered" evidence="5">
    <location>
        <begin position="1"/>
        <end position="87"/>
    </location>
</feature>
<keyword evidence="2" id="KW-0813">Transport</keyword>
<gene>
    <name evidence="7" type="ORF">BOTBODRAFT_58575</name>
</gene>
<dbReference type="PANTHER" id="PTHR46531:SF1">
    <property type="entry name" value="ZINC TRANSPORTER 6"/>
    <property type="match status" value="1"/>
</dbReference>
<keyword evidence="3" id="KW-0862">Zinc</keyword>
<dbReference type="PANTHER" id="PTHR46531">
    <property type="entry name" value="ZINC TRANSPORTER 6"/>
    <property type="match status" value="1"/>
</dbReference>
<evidence type="ECO:0000313" key="7">
    <source>
        <dbReference type="EMBL" id="KDQ09509.1"/>
    </source>
</evidence>
<keyword evidence="4" id="KW-0406">Ion transport</keyword>
<dbReference type="GO" id="GO:0005794">
    <property type="term" value="C:Golgi apparatus"/>
    <property type="evidence" value="ECO:0007669"/>
    <property type="project" value="TreeGrafter"/>
</dbReference>
<feature type="compositionally biased region" description="Pro residues" evidence="5">
    <location>
        <begin position="220"/>
        <end position="231"/>
    </location>
</feature>
<keyword evidence="6" id="KW-0812">Transmembrane</keyword>
<dbReference type="AlphaFoldDB" id="A0A067M1S5"/>
<proteinExistence type="predicted"/>
<accession>A0A067M1S5</accession>
<evidence type="ECO:0000313" key="8">
    <source>
        <dbReference type="Proteomes" id="UP000027195"/>
    </source>
</evidence>
<dbReference type="STRING" id="930990.A0A067M1S5"/>
<feature type="transmembrane region" description="Helical" evidence="6">
    <location>
        <begin position="288"/>
        <end position="305"/>
    </location>
</feature>
<dbReference type="EMBL" id="KL198077">
    <property type="protein sequence ID" value="KDQ09509.1"/>
    <property type="molecule type" value="Genomic_DNA"/>
</dbReference>
<evidence type="ECO:0000256" key="6">
    <source>
        <dbReference type="SAM" id="Phobius"/>
    </source>
</evidence>
<reference evidence="8" key="1">
    <citation type="journal article" date="2014" name="Proc. Natl. Acad. Sci. U.S.A.">
        <title>Extensive sampling of basidiomycete genomes demonstrates inadequacy of the white-rot/brown-rot paradigm for wood decay fungi.</title>
        <authorList>
            <person name="Riley R."/>
            <person name="Salamov A.A."/>
            <person name="Brown D.W."/>
            <person name="Nagy L.G."/>
            <person name="Floudas D."/>
            <person name="Held B.W."/>
            <person name="Levasseur A."/>
            <person name="Lombard V."/>
            <person name="Morin E."/>
            <person name="Otillar R."/>
            <person name="Lindquist E.A."/>
            <person name="Sun H."/>
            <person name="LaButti K.M."/>
            <person name="Schmutz J."/>
            <person name="Jabbour D."/>
            <person name="Luo H."/>
            <person name="Baker S.E."/>
            <person name="Pisabarro A.G."/>
            <person name="Walton J.D."/>
            <person name="Blanchette R.A."/>
            <person name="Henrissat B."/>
            <person name="Martin F."/>
            <person name="Cullen D."/>
            <person name="Hibbett D.S."/>
            <person name="Grigoriev I.V."/>
        </authorList>
    </citation>
    <scope>NUCLEOTIDE SEQUENCE [LARGE SCALE GENOMIC DNA]</scope>
    <source>
        <strain evidence="8">FD-172 SS1</strain>
    </source>
</reference>
<dbReference type="HOGENOM" id="CLU_013604_0_0_1"/>
<feature type="compositionally biased region" description="Basic residues" evidence="5">
    <location>
        <begin position="172"/>
        <end position="183"/>
    </location>
</feature>
<protein>
    <submittedName>
        <fullName evidence="7">Uncharacterized protein</fullName>
    </submittedName>
</protein>
<evidence type="ECO:0000256" key="2">
    <source>
        <dbReference type="ARBA" id="ARBA00022448"/>
    </source>
</evidence>
<feature type="region of interest" description="Disordered" evidence="5">
    <location>
        <begin position="139"/>
        <end position="243"/>
    </location>
</feature>
<dbReference type="InterPro" id="IPR052005">
    <property type="entry name" value="CDF_SLC30A"/>
</dbReference>
<dbReference type="GO" id="GO:0006829">
    <property type="term" value="P:zinc ion transport"/>
    <property type="evidence" value="ECO:0007669"/>
    <property type="project" value="TreeGrafter"/>
</dbReference>
<comment type="subcellular location">
    <subcellularLocation>
        <location evidence="1">Endomembrane system</location>
        <topology evidence="1">Multi-pass membrane protein</topology>
    </subcellularLocation>
</comment>
<evidence type="ECO:0000256" key="3">
    <source>
        <dbReference type="ARBA" id="ARBA00022833"/>
    </source>
</evidence>
<keyword evidence="6" id="KW-1133">Transmembrane helix</keyword>
<keyword evidence="6" id="KW-0472">Membrane</keyword>
<dbReference type="OrthoDB" id="5382797at2759"/>
<dbReference type="InParanoid" id="A0A067M1S5"/>
<evidence type="ECO:0000256" key="5">
    <source>
        <dbReference type="SAM" id="MobiDB-lite"/>
    </source>
</evidence>
<feature type="compositionally biased region" description="Low complexity" evidence="5">
    <location>
        <begin position="193"/>
        <end position="204"/>
    </location>
</feature>
<dbReference type="Proteomes" id="UP000027195">
    <property type="component" value="Unassembled WGS sequence"/>
</dbReference>
<feature type="transmembrane region" description="Helical" evidence="6">
    <location>
        <begin position="380"/>
        <end position="400"/>
    </location>
</feature>
<feature type="transmembrane region" description="Helical" evidence="6">
    <location>
        <begin position="443"/>
        <end position="461"/>
    </location>
</feature>
<name>A0A067M1S5_BOTB1</name>
<evidence type="ECO:0000256" key="1">
    <source>
        <dbReference type="ARBA" id="ARBA00004127"/>
    </source>
</evidence>
<feature type="transmembrane region" description="Helical" evidence="6">
    <location>
        <begin position="473"/>
        <end position="497"/>
    </location>
</feature>
<feature type="transmembrane region" description="Helical" evidence="6">
    <location>
        <begin position="326"/>
        <end position="346"/>
    </location>
</feature>